<dbReference type="SUPFAM" id="SSF52833">
    <property type="entry name" value="Thioredoxin-like"/>
    <property type="match status" value="1"/>
</dbReference>
<dbReference type="Proteomes" id="UP000578531">
    <property type="component" value="Unassembled WGS sequence"/>
</dbReference>
<dbReference type="OrthoDB" id="19690at2759"/>
<evidence type="ECO:0000256" key="1">
    <source>
        <dbReference type="SAM" id="MobiDB-lite"/>
    </source>
</evidence>
<dbReference type="RefSeq" id="XP_037162132.1">
    <property type="nucleotide sequence ID" value="XM_037311038.1"/>
</dbReference>
<sequence length="121" mass="13455">MKSLSSTYRSLARQYLISRSQIKSTTRARPLSTTPPNLTKNRIYDPIRSPSDFDTLILLSASNRTALITLWTASWCPSCRMVAPLIRQLIEEEGAGEERGGVGYAEIEFDSPTLGDVAGRY</sequence>
<feature type="compositionally biased region" description="Polar residues" evidence="1">
    <location>
        <begin position="23"/>
        <end position="40"/>
    </location>
</feature>
<reference evidence="3 4" key="1">
    <citation type="journal article" date="2020" name="Genomics">
        <title>Complete, high-quality genomes from long-read metagenomic sequencing of two wolf lichen thalli reveals enigmatic genome architecture.</title>
        <authorList>
            <person name="McKenzie S.K."/>
            <person name="Walston R.F."/>
            <person name="Allen J.L."/>
        </authorList>
    </citation>
    <scope>NUCLEOTIDE SEQUENCE [LARGE SCALE GENOMIC DNA]</scope>
    <source>
        <strain evidence="3">WasteWater2</strain>
    </source>
</reference>
<evidence type="ECO:0000313" key="3">
    <source>
        <dbReference type="EMBL" id="KAF6232706.1"/>
    </source>
</evidence>
<keyword evidence="4" id="KW-1185">Reference proteome</keyword>
<dbReference type="InterPro" id="IPR036249">
    <property type="entry name" value="Thioredoxin-like_sf"/>
</dbReference>
<comment type="caution">
    <text evidence="3">The sequence shown here is derived from an EMBL/GenBank/DDBJ whole genome shotgun (WGS) entry which is preliminary data.</text>
</comment>
<feature type="domain" description="Thioredoxin" evidence="2">
    <location>
        <begin position="52"/>
        <end position="92"/>
    </location>
</feature>
<dbReference type="Gene3D" id="3.40.30.10">
    <property type="entry name" value="Glutaredoxin"/>
    <property type="match status" value="1"/>
</dbReference>
<protein>
    <recommendedName>
        <fullName evidence="2">Thioredoxin domain-containing protein</fullName>
    </recommendedName>
</protein>
<name>A0A8H6FQD7_9LECA</name>
<gene>
    <name evidence="3" type="ORF">HO173_009145</name>
</gene>
<feature type="region of interest" description="Disordered" evidence="1">
    <location>
        <begin position="23"/>
        <end position="43"/>
    </location>
</feature>
<evidence type="ECO:0000313" key="4">
    <source>
        <dbReference type="Proteomes" id="UP000578531"/>
    </source>
</evidence>
<dbReference type="GeneID" id="59290797"/>
<dbReference type="InterPro" id="IPR013766">
    <property type="entry name" value="Thioredoxin_domain"/>
</dbReference>
<proteinExistence type="predicted"/>
<dbReference type="AlphaFoldDB" id="A0A8H6FQD7"/>
<accession>A0A8H6FQD7</accession>
<organism evidence="3 4">
    <name type="scientific">Letharia columbiana</name>
    <dbReference type="NCBI Taxonomy" id="112416"/>
    <lineage>
        <taxon>Eukaryota</taxon>
        <taxon>Fungi</taxon>
        <taxon>Dikarya</taxon>
        <taxon>Ascomycota</taxon>
        <taxon>Pezizomycotina</taxon>
        <taxon>Lecanoromycetes</taxon>
        <taxon>OSLEUM clade</taxon>
        <taxon>Lecanoromycetidae</taxon>
        <taxon>Lecanorales</taxon>
        <taxon>Lecanorineae</taxon>
        <taxon>Parmeliaceae</taxon>
        <taxon>Letharia</taxon>
    </lineage>
</organism>
<dbReference type="Pfam" id="PF00085">
    <property type="entry name" value="Thioredoxin"/>
    <property type="match status" value="1"/>
</dbReference>
<evidence type="ECO:0000259" key="2">
    <source>
        <dbReference type="Pfam" id="PF00085"/>
    </source>
</evidence>
<dbReference type="EMBL" id="JACCJC010000046">
    <property type="protein sequence ID" value="KAF6232706.1"/>
    <property type="molecule type" value="Genomic_DNA"/>
</dbReference>